<dbReference type="VEuPathDB" id="TriTrypDB:TcYC6_0064590"/>
<evidence type="ECO:0000313" key="3">
    <source>
        <dbReference type="Proteomes" id="UP000246078"/>
    </source>
</evidence>
<dbReference type="VEuPathDB" id="TriTrypDB:C4B63_21g37"/>
<dbReference type="EMBL" id="PRFC01000125">
    <property type="protein sequence ID" value="PWV05719.1"/>
    <property type="molecule type" value="Genomic_DNA"/>
</dbReference>
<reference evidence="2 3" key="1">
    <citation type="journal article" date="2018" name="Microb. Genom.">
        <title>Expanding an expanded genome: long-read sequencing of Trypanosoma cruzi.</title>
        <authorList>
            <person name="Berna L."/>
            <person name="Rodriguez M."/>
            <person name="Chiribao M.L."/>
            <person name="Parodi-Talice A."/>
            <person name="Pita S."/>
            <person name="Rijo G."/>
            <person name="Alvarez-Valin F."/>
            <person name="Robello C."/>
        </authorList>
    </citation>
    <scope>NUCLEOTIDE SEQUENCE [LARGE SCALE GENOMIC DNA]</scope>
    <source>
        <strain evidence="2 3">TCC</strain>
    </source>
</reference>
<dbReference type="AlphaFoldDB" id="A0A2V2WDM5"/>
<dbReference type="OrthoDB" id="247236at2759"/>
<proteinExistence type="predicted"/>
<organism evidence="2 3">
    <name type="scientific">Trypanosoma cruzi</name>
    <dbReference type="NCBI Taxonomy" id="5693"/>
    <lineage>
        <taxon>Eukaryota</taxon>
        <taxon>Discoba</taxon>
        <taxon>Euglenozoa</taxon>
        <taxon>Kinetoplastea</taxon>
        <taxon>Metakinetoplastina</taxon>
        <taxon>Trypanosomatida</taxon>
        <taxon>Trypanosomatidae</taxon>
        <taxon>Trypanosoma</taxon>
        <taxon>Schizotrypanum</taxon>
    </lineage>
</organism>
<dbReference type="VEuPathDB" id="TriTrypDB:TcCLB.511409.60"/>
<comment type="caution">
    <text evidence="2">The sequence shown here is derived from an EMBL/GenBank/DDBJ whole genome shotgun (WGS) entry which is preliminary data.</text>
</comment>
<dbReference type="VEuPathDB" id="TriTrypDB:C3747_125g12"/>
<dbReference type="VEuPathDB" id="TriTrypDB:TcCLB.509571.60"/>
<sequence length="206" mass="23238">MISTRYKVIEKPGGLGEVVQVAVKEIGVNTGENTPALFVSPLQTFTTTMGVNSRSQKETTTCAACARRQKRMFQLEMQLQQLETQLHVNNILNALMNSMEVQGTAAGEGAGGDYTSRPHGARRRLQRQSSPLNQEKEDEEPNETLLEMMREELKRQDLLHALMDLMERPTYAERQEIKKFVPKNVKALLFTPSKNVFSIPTPEKSM</sequence>
<dbReference type="VEuPathDB" id="TriTrypDB:BCY84_05386"/>
<evidence type="ECO:0000256" key="1">
    <source>
        <dbReference type="SAM" id="MobiDB-lite"/>
    </source>
</evidence>
<protein>
    <submittedName>
        <fullName evidence="2">Uncharacterized protein</fullName>
    </submittedName>
</protein>
<dbReference type="VEuPathDB" id="TriTrypDB:TcG_02182"/>
<dbReference type="VEuPathDB" id="TriTrypDB:TcCL_ESM06016"/>
<name>A0A2V2WDM5_TRYCR</name>
<accession>A0A2V2WDM5</accession>
<gene>
    <name evidence="2" type="ORF">C3747_125g12</name>
</gene>
<dbReference type="VEuPathDB" id="TriTrypDB:ECC02_003054"/>
<evidence type="ECO:0000313" key="2">
    <source>
        <dbReference type="EMBL" id="PWV05719.1"/>
    </source>
</evidence>
<feature type="region of interest" description="Disordered" evidence="1">
    <location>
        <begin position="106"/>
        <end position="142"/>
    </location>
</feature>
<dbReference type="Proteomes" id="UP000246078">
    <property type="component" value="Unassembled WGS sequence"/>
</dbReference>
<dbReference type="VEuPathDB" id="TriTrypDB:TcBrA4_0019230"/>